<accession>A0ABN7T8S0</accession>
<keyword evidence="2" id="KW-1185">Reference proteome</keyword>
<dbReference type="EMBL" id="OU015567">
    <property type="protein sequence ID" value="CAG5111767.1"/>
    <property type="molecule type" value="Genomic_DNA"/>
</dbReference>
<protein>
    <submittedName>
        <fullName evidence="1">Oidioi.mRNA.OKI2018_I69.chr2.g6041.t1.cds</fullName>
    </submittedName>
</protein>
<gene>
    <name evidence="1" type="ORF">OKIOD_LOCUS14806</name>
</gene>
<name>A0ABN7T8S0_OIKDI</name>
<organism evidence="1 2">
    <name type="scientific">Oikopleura dioica</name>
    <name type="common">Tunicate</name>
    <dbReference type="NCBI Taxonomy" id="34765"/>
    <lineage>
        <taxon>Eukaryota</taxon>
        <taxon>Metazoa</taxon>
        <taxon>Chordata</taxon>
        <taxon>Tunicata</taxon>
        <taxon>Appendicularia</taxon>
        <taxon>Copelata</taxon>
        <taxon>Oikopleuridae</taxon>
        <taxon>Oikopleura</taxon>
    </lineage>
</organism>
<reference evidence="1 2" key="1">
    <citation type="submission" date="2021-04" db="EMBL/GenBank/DDBJ databases">
        <authorList>
            <person name="Bliznina A."/>
        </authorList>
    </citation>
    <scope>NUCLEOTIDE SEQUENCE [LARGE SCALE GENOMIC DNA]</scope>
</reference>
<evidence type="ECO:0000313" key="1">
    <source>
        <dbReference type="EMBL" id="CAG5111767.1"/>
    </source>
</evidence>
<dbReference type="Proteomes" id="UP001158576">
    <property type="component" value="Chromosome 2"/>
</dbReference>
<evidence type="ECO:0000313" key="2">
    <source>
        <dbReference type="Proteomes" id="UP001158576"/>
    </source>
</evidence>
<proteinExistence type="predicted"/>
<sequence length="151" mass="17702">MPEFQIRNIMCPFDCRYGLGNKNDSLCRHLKPVHLENLAAELLEFELSQVEPSELFKSVQLYVDDPEFWSNCLGLGEKLHRHAPVWIQEAFIESTRHQLLRLSGAKMDNNNYRLFIKRIEQLMMLTSQCDMQFLLSDIDYCISNVTRANSF</sequence>